<dbReference type="PROSITE" id="PS50086">
    <property type="entry name" value="TBC_RABGAP"/>
    <property type="match status" value="1"/>
</dbReference>
<dbReference type="InterPro" id="IPR035969">
    <property type="entry name" value="Rab-GAP_TBC_sf"/>
</dbReference>
<dbReference type="FunFam" id="1.10.8.270:FF:000010">
    <property type="entry name" value="Putative USP6 N-terminal-like protein"/>
    <property type="match status" value="1"/>
</dbReference>
<evidence type="ECO:0000259" key="13">
    <source>
        <dbReference type="PROSITE" id="PS50086"/>
    </source>
</evidence>
<comment type="subunit">
    <text evidence="9">Interacts with EPS8.</text>
</comment>
<dbReference type="SMART" id="SM00164">
    <property type="entry name" value="TBC"/>
    <property type="match status" value="1"/>
</dbReference>
<feature type="compositionally biased region" description="Basic and acidic residues" evidence="11">
    <location>
        <begin position="461"/>
        <end position="477"/>
    </location>
</feature>
<evidence type="ECO:0000256" key="3">
    <source>
        <dbReference type="ARBA" id="ARBA00022468"/>
    </source>
</evidence>
<dbReference type="GO" id="GO:0031410">
    <property type="term" value="C:cytoplasmic vesicle"/>
    <property type="evidence" value="ECO:0007669"/>
    <property type="project" value="UniProtKB-SubCell"/>
</dbReference>
<dbReference type="AlphaFoldDB" id="A0A7J6BNY8"/>
<dbReference type="GO" id="GO:0005096">
    <property type="term" value="F:GTPase activator activity"/>
    <property type="evidence" value="ECO:0007669"/>
    <property type="project" value="UniProtKB-KW"/>
</dbReference>
<keyword evidence="5" id="KW-0007">Acetylation</keyword>
<dbReference type="Pfam" id="PF00566">
    <property type="entry name" value="RabGAP-TBC"/>
    <property type="match status" value="1"/>
</dbReference>
<evidence type="ECO:0000256" key="4">
    <source>
        <dbReference type="ARBA" id="ARBA00022553"/>
    </source>
</evidence>
<feature type="region of interest" description="Disordered" evidence="11">
    <location>
        <begin position="761"/>
        <end position="794"/>
    </location>
</feature>
<evidence type="ECO:0000313" key="14">
    <source>
        <dbReference type="EMBL" id="KAF4095342.1"/>
    </source>
</evidence>
<evidence type="ECO:0000256" key="9">
    <source>
        <dbReference type="ARBA" id="ARBA00064037"/>
    </source>
</evidence>
<dbReference type="EMBL" id="JAAMOB010000025">
    <property type="protein sequence ID" value="KAF4095342.1"/>
    <property type="molecule type" value="Genomic_DNA"/>
</dbReference>
<dbReference type="FunFam" id="1.10.10.750:FF:000001">
    <property type="entry name" value="TBC1 domain family member 10A"/>
    <property type="match status" value="1"/>
</dbReference>
<name>A0A7J6BNY8_9TELE</name>
<feature type="compositionally biased region" description="Polar residues" evidence="11">
    <location>
        <begin position="479"/>
        <end position="502"/>
    </location>
</feature>
<dbReference type="FunFam" id="1.10.472.80:FF:000019">
    <property type="entry name" value="USP6 N-terminal like"/>
    <property type="match status" value="1"/>
</dbReference>
<dbReference type="Proteomes" id="UP000579812">
    <property type="component" value="Unassembled WGS sequence"/>
</dbReference>
<reference evidence="14 15" key="1">
    <citation type="submission" date="2020-04" db="EMBL/GenBank/DDBJ databases">
        <title>Chromosome-level genome assembly of a cyprinid fish Onychostoma macrolepis by integration of Nanopore Sequencing, Bionano and Hi-C technology.</title>
        <authorList>
            <person name="Wang D."/>
        </authorList>
    </citation>
    <scope>NUCLEOTIDE SEQUENCE [LARGE SCALE GENOMIC DNA]</scope>
    <source>
        <strain evidence="14">SWU-2019</strain>
        <tissue evidence="14">Muscle</tissue>
    </source>
</reference>
<evidence type="ECO:0000256" key="10">
    <source>
        <dbReference type="ARBA" id="ARBA00070172"/>
    </source>
</evidence>
<comment type="function">
    <text evidence="8">Acts as a GTPase-activating protein for RAB5A and RAB43. Involved in receptor trafficking. In complex with EPS8 inhibits internalization of EGFR. Involved in retrograde transport from the endocytic pathway to the Golgi apparatus. Involved in the transport of Shiga toxin from early and recycling endosomes to the trans-Golgi network. Required for structural integrity of the Golgi complex.</text>
</comment>
<keyword evidence="15" id="KW-1185">Reference proteome</keyword>
<evidence type="ECO:0000256" key="6">
    <source>
        <dbReference type="ARBA" id="ARBA00023034"/>
    </source>
</evidence>
<dbReference type="GO" id="GO:0031267">
    <property type="term" value="F:small GTPase binding"/>
    <property type="evidence" value="ECO:0007669"/>
    <property type="project" value="TreeGrafter"/>
</dbReference>
<evidence type="ECO:0000256" key="8">
    <source>
        <dbReference type="ARBA" id="ARBA00059926"/>
    </source>
</evidence>
<feature type="domain" description="Rab-GAP TBC" evidence="13">
    <location>
        <begin position="159"/>
        <end position="351"/>
    </location>
</feature>
<dbReference type="PANTHER" id="PTHR47219:SF25">
    <property type="entry name" value="RAB-GAP TBC DOMAIN-CONTAINING PROTEIN"/>
    <property type="match status" value="1"/>
</dbReference>
<dbReference type="Gene3D" id="1.10.8.270">
    <property type="entry name" value="putative rabgap domain of human tbc1 domain family member 14 like domains"/>
    <property type="match status" value="1"/>
</dbReference>
<evidence type="ECO:0000256" key="11">
    <source>
        <dbReference type="SAM" id="MobiDB-lite"/>
    </source>
</evidence>
<evidence type="ECO:0000313" key="15">
    <source>
        <dbReference type="Proteomes" id="UP000579812"/>
    </source>
</evidence>
<keyword evidence="12" id="KW-1133">Transmembrane helix</keyword>
<keyword evidence="6" id="KW-0333">Golgi apparatus</keyword>
<dbReference type="SUPFAM" id="SSF47923">
    <property type="entry name" value="Ypt/Rab-GAP domain of gyp1p"/>
    <property type="match status" value="2"/>
</dbReference>
<dbReference type="GO" id="GO:0005794">
    <property type="term" value="C:Golgi apparatus"/>
    <property type="evidence" value="ECO:0007669"/>
    <property type="project" value="UniProtKB-SubCell"/>
</dbReference>
<organism evidence="14 15">
    <name type="scientific">Onychostoma macrolepis</name>
    <dbReference type="NCBI Taxonomy" id="369639"/>
    <lineage>
        <taxon>Eukaryota</taxon>
        <taxon>Metazoa</taxon>
        <taxon>Chordata</taxon>
        <taxon>Craniata</taxon>
        <taxon>Vertebrata</taxon>
        <taxon>Euteleostomi</taxon>
        <taxon>Actinopterygii</taxon>
        <taxon>Neopterygii</taxon>
        <taxon>Teleostei</taxon>
        <taxon>Ostariophysi</taxon>
        <taxon>Cypriniformes</taxon>
        <taxon>Cyprinidae</taxon>
        <taxon>Acrossocheilinae</taxon>
        <taxon>Onychostoma</taxon>
    </lineage>
</organism>
<keyword evidence="7" id="KW-0968">Cytoplasmic vesicle</keyword>
<dbReference type="Gene3D" id="1.10.472.80">
    <property type="entry name" value="Ypt/Rab-GAP domain of gyp1p, domain 3"/>
    <property type="match status" value="1"/>
</dbReference>
<evidence type="ECO:0000256" key="12">
    <source>
        <dbReference type="SAM" id="Phobius"/>
    </source>
</evidence>
<evidence type="ECO:0000256" key="5">
    <source>
        <dbReference type="ARBA" id="ARBA00022990"/>
    </source>
</evidence>
<evidence type="ECO:0000256" key="7">
    <source>
        <dbReference type="ARBA" id="ARBA00023329"/>
    </source>
</evidence>
<feature type="transmembrane region" description="Helical" evidence="12">
    <location>
        <begin position="12"/>
        <end position="30"/>
    </location>
</feature>
<comment type="caution">
    <text evidence="14">The sequence shown here is derived from an EMBL/GenBank/DDBJ whole genome shotgun (WGS) entry which is preliminary data.</text>
</comment>
<proteinExistence type="predicted"/>
<evidence type="ECO:0000256" key="1">
    <source>
        <dbReference type="ARBA" id="ARBA00004541"/>
    </source>
</evidence>
<keyword evidence="12" id="KW-0812">Transmembrane</keyword>
<feature type="region of interest" description="Disordered" evidence="11">
    <location>
        <begin position="448"/>
        <end position="520"/>
    </location>
</feature>
<dbReference type="InterPro" id="IPR000195">
    <property type="entry name" value="Rab-GAP-TBC_dom"/>
</dbReference>
<sequence>MGVVAFIDDVHFLWIMAAAAACVLAGLLTSHKWLGGSSSLPGNHYRRPVQRRASVFKDFEMKKDIDTLIAEERAEIIKKYEKGRQEGVHIKPWEDADYSIYKVTDRFGFLHEEELPIPTVAEEKYKLQEVERVEKWVKMVKSWNKYFTSEKMMKRVYKGIPLKLRGQAWALLLDVEKVKEANYRKYEKMKEQAKKYSTEIKQIDLDVNRTFRNHIMFMERFGVKQQALFHVLAAYSVYNTEVSYCQGMSQIAAILLMYMNEEDAFWALSQLLTNQKHAMHGFFIPGFPKLQRFQVHHDQILSKLLPKLRKHLDKEQMSTGIYTTKWFLQCFIDRTPFTLTLRLWDIYILEGEKVLTAMAYTLLKLHKKHLLKMSLEDLREFLQERIASSFSMSDDAVIEHLQSSMSELRRMKLDLPPPAKGDEFPKIPLGEERPIILLPVIKTECVPLPPSAHNNQTSTKLQKEDTTTHKQSNEKHIPTITSSSPLSKHTHSTSNSLLSQATPEEPGTTVKNEDSAPVQRPDHLLHPESALFSAETLSLKNECVSRPLSAVSEDWPPPYQPPITDSSSIHSLNLPELPPPPLPCTEEGVKLSPLEEDVSFCLPPPPPPITQPLDLILEDPSSSPSSYRSYRQLSKFPVNLYVPPSSGDRRPSNTSHYDNLSEEEDLSVERLLEMAATLPPNPNLGLMNTTLPLPPEDATSLPLPPPSMFFYTPDSSPLPPIPSCIEEANSWVTPDCVFPQPPSDFADKPNLVSSVSFNQVVPNQTEEDRSQSQLPRLPPKKSRPTMVSPVHSDSDFYRMHVSSH</sequence>
<keyword evidence="4" id="KW-0597">Phosphoprotein</keyword>
<keyword evidence="12" id="KW-0472">Membrane</keyword>
<dbReference type="InterPro" id="IPR050302">
    <property type="entry name" value="Rab_GAP_TBC_domain"/>
</dbReference>
<feature type="region of interest" description="Disordered" evidence="11">
    <location>
        <begin position="641"/>
        <end position="664"/>
    </location>
</feature>
<keyword evidence="3" id="KW-0343">GTPase activation</keyword>
<comment type="subcellular location">
    <subcellularLocation>
        <location evidence="1">Cytoplasmic vesicle</location>
    </subcellularLocation>
    <subcellularLocation>
        <location evidence="2">Golgi apparatus</location>
    </subcellularLocation>
</comment>
<gene>
    <name evidence="14" type="ORF">G5714_024420</name>
</gene>
<protein>
    <recommendedName>
        <fullName evidence="10">USP6 N-terminal-like protein</fullName>
    </recommendedName>
</protein>
<accession>A0A7J6BNY8</accession>
<dbReference type="Gene3D" id="1.10.10.750">
    <property type="entry name" value="Ypt/Rab-GAP domain of gyp1p, domain 1"/>
    <property type="match status" value="1"/>
</dbReference>
<dbReference type="PANTHER" id="PTHR47219">
    <property type="entry name" value="RAB GTPASE-ACTIVATING PROTEIN 1-LIKE"/>
    <property type="match status" value="1"/>
</dbReference>
<evidence type="ECO:0000256" key="2">
    <source>
        <dbReference type="ARBA" id="ARBA00004555"/>
    </source>
</evidence>